<gene>
    <name evidence="1" type="ORF">BOTBODRAFT_527594</name>
</gene>
<organism evidence="1 2">
    <name type="scientific">Botryobasidium botryosum (strain FD-172 SS1)</name>
    <dbReference type="NCBI Taxonomy" id="930990"/>
    <lineage>
        <taxon>Eukaryota</taxon>
        <taxon>Fungi</taxon>
        <taxon>Dikarya</taxon>
        <taxon>Basidiomycota</taxon>
        <taxon>Agaricomycotina</taxon>
        <taxon>Agaricomycetes</taxon>
        <taxon>Cantharellales</taxon>
        <taxon>Botryobasidiaceae</taxon>
        <taxon>Botryobasidium</taxon>
    </lineage>
</organism>
<evidence type="ECO:0000313" key="1">
    <source>
        <dbReference type="EMBL" id="KDQ09324.1"/>
    </source>
</evidence>
<dbReference type="HOGENOM" id="CLU_2249682_0_0_1"/>
<dbReference type="InParanoid" id="A0A067M1C8"/>
<reference evidence="2" key="1">
    <citation type="journal article" date="2014" name="Proc. Natl. Acad. Sci. U.S.A.">
        <title>Extensive sampling of basidiomycete genomes demonstrates inadequacy of the white-rot/brown-rot paradigm for wood decay fungi.</title>
        <authorList>
            <person name="Riley R."/>
            <person name="Salamov A.A."/>
            <person name="Brown D.W."/>
            <person name="Nagy L.G."/>
            <person name="Floudas D."/>
            <person name="Held B.W."/>
            <person name="Levasseur A."/>
            <person name="Lombard V."/>
            <person name="Morin E."/>
            <person name="Otillar R."/>
            <person name="Lindquist E.A."/>
            <person name="Sun H."/>
            <person name="LaButti K.M."/>
            <person name="Schmutz J."/>
            <person name="Jabbour D."/>
            <person name="Luo H."/>
            <person name="Baker S.E."/>
            <person name="Pisabarro A.G."/>
            <person name="Walton J.D."/>
            <person name="Blanchette R.A."/>
            <person name="Henrissat B."/>
            <person name="Martin F."/>
            <person name="Cullen D."/>
            <person name="Hibbett D.S."/>
            <person name="Grigoriev I.V."/>
        </authorList>
    </citation>
    <scope>NUCLEOTIDE SEQUENCE [LARGE SCALE GENOMIC DNA]</scope>
    <source>
        <strain evidence="2">FD-172 SS1</strain>
    </source>
</reference>
<dbReference type="EMBL" id="KL198079">
    <property type="protein sequence ID" value="KDQ09324.1"/>
    <property type="molecule type" value="Genomic_DNA"/>
</dbReference>
<dbReference type="AlphaFoldDB" id="A0A067M1C8"/>
<protein>
    <submittedName>
        <fullName evidence="1">Uncharacterized protein</fullName>
    </submittedName>
</protein>
<sequence length="104" mass="11609">MRTHPRWLTIPRESGFTTRERGCRAVAEIQRSMALSGRQLGRDSTPVLRCPLQSSFTLVQASTTTTSMTLLPSTLGLGSFPRRCRDVLMRPVILCKNLAQSAFK</sequence>
<accession>A0A067M1C8</accession>
<name>A0A067M1C8_BOTB1</name>
<dbReference type="Proteomes" id="UP000027195">
    <property type="component" value="Unassembled WGS sequence"/>
</dbReference>
<keyword evidence="2" id="KW-1185">Reference proteome</keyword>
<proteinExistence type="predicted"/>
<evidence type="ECO:0000313" key="2">
    <source>
        <dbReference type="Proteomes" id="UP000027195"/>
    </source>
</evidence>